<dbReference type="AlphaFoldDB" id="A0A8D8A0X8"/>
<reference evidence="1" key="1">
    <citation type="submission" date="2021-05" db="EMBL/GenBank/DDBJ databases">
        <authorList>
            <person name="Alioto T."/>
            <person name="Alioto T."/>
            <person name="Gomez Garrido J."/>
        </authorList>
    </citation>
    <scope>NUCLEOTIDE SEQUENCE</scope>
</reference>
<sequence>MTIFFPLRLHHHQTSRHFPLRSAFCPSGHTIGATKMLRGGITTKLLLGTATGLATIPATLPGTDCTGPARQNPTFSTNTTANSTTFTENFILYGCDMEKIVPAKLPPLNSPSIFYWILIRTWVQRDWHVRKLCFVPSSSDKKKVCFLLSTND</sequence>
<proteinExistence type="predicted"/>
<accession>A0A8D8A0X8</accession>
<organism evidence="1">
    <name type="scientific">Culex pipiens</name>
    <name type="common">House mosquito</name>
    <dbReference type="NCBI Taxonomy" id="7175"/>
    <lineage>
        <taxon>Eukaryota</taxon>
        <taxon>Metazoa</taxon>
        <taxon>Ecdysozoa</taxon>
        <taxon>Arthropoda</taxon>
        <taxon>Hexapoda</taxon>
        <taxon>Insecta</taxon>
        <taxon>Pterygota</taxon>
        <taxon>Neoptera</taxon>
        <taxon>Endopterygota</taxon>
        <taxon>Diptera</taxon>
        <taxon>Nematocera</taxon>
        <taxon>Culicoidea</taxon>
        <taxon>Culicidae</taxon>
        <taxon>Culicinae</taxon>
        <taxon>Culicini</taxon>
        <taxon>Culex</taxon>
        <taxon>Culex</taxon>
    </lineage>
</organism>
<protein>
    <submittedName>
        <fullName evidence="1">(northern house mosquito) hypothetical protein</fullName>
    </submittedName>
</protein>
<evidence type="ECO:0000313" key="1">
    <source>
        <dbReference type="EMBL" id="CAG6447319.1"/>
    </source>
</evidence>
<name>A0A8D8A0X8_CULPI</name>
<dbReference type="EMBL" id="HBUE01008858">
    <property type="protein sequence ID" value="CAG6447319.1"/>
    <property type="molecule type" value="Transcribed_RNA"/>
</dbReference>